<accession>A0A1G6XXX7</accession>
<dbReference type="Proteomes" id="UP000199039">
    <property type="component" value="Unassembled WGS sequence"/>
</dbReference>
<proteinExistence type="predicted"/>
<dbReference type="EMBL" id="FMYH01000012">
    <property type="protein sequence ID" value="SDD82287.1"/>
    <property type="molecule type" value="Genomic_DNA"/>
</dbReference>
<gene>
    <name evidence="1" type="ORF">SAMN05216410_0224</name>
</gene>
<protein>
    <submittedName>
        <fullName evidence="1">Uncharacterized protein</fullName>
    </submittedName>
</protein>
<sequence length="113" mass="10801">MTTVATARLGAGSAMAGGDVTVGSGEGVEDAPGVASAGVVLGAESPGTGAADGVGAAVVVTVGSGESRSEANGPQKKAQAAAAATSGSVMAMTRRVGECMILENLVTAFAWRY</sequence>
<evidence type="ECO:0000313" key="1">
    <source>
        <dbReference type="EMBL" id="SDD82287.1"/>
    </source>
</evidence>
<evidence type="ECO:0000313" key="2">
    <source>
        <dbReference type="Proteomes" id="UP000199039"/>
    </source>
</evidence>
<organism evidence="1 2">
    <name type="scientific">Sanguibacter gelidistatuariae</name>
    <dbReference type="NCBI Taxonomy" id="1814289"/>
    <lineage>
        <taxon>Bacteria</taxon>
        <taxon>Bacillati</taxon>
        <taxon>Actinomycetota</taxon>
        <taxon>Actinomycetes</taxon>
        <taxon>Micrococcales</taxon>
        <taxon>Sanguibacteraceae</taxon>
        <taxon>Sanguibacter</taxon>
    </lineage>
</organism>
<dbReference type="AlphaFoldDB" id="A0A1G6XXX7"/>
<keyword evidence="2" id="KW-1185">Reference proteome</keyword>
<name>A0A1G6XXX7_9MICO</name>
<reference evidence="1 2" key="1">
    <citation type="submission" date="2016-09" db="EMBL/GenBank/DDBJ databases">
        <authorList>
            <person name="Capua I."/>
            <person name="De Benedictis P."/>
            <person name="Joannis T."/>
            <person name="Lombin L.H."/>
            <person name="Cattoli G."/>
        </authorList>
    </citation>
    <scope>NUCLEOTIDE SEQUENCE [LARGE SCALE GENOMIC DNA]</scope>
    <source>
        <strain evidence="1 2">ISLP-3</strain>
    </source>
</reference>
<dbReference type="STRING" id="1814289.SAMN05216410_0224"/>